<feature type="transmembrane region" description="Helical" evidence="1">
    <location>
        <begin position="180"/>
        <end position="200"/>
    </location>
</feature>
<sequence>MSVLCKQFWLKSLGTMGFTAAFFVAYIYLLKNPAYPVTEVPLTWLDRVVPFSPLALVPYLSLWAYVSLPPLFLVNASELISYGLRIGAVCLLGLLIFHFWPTAVPPADIDWARYPGVAFLKGVDAAGNACPSLHVATAVFSAVWLQRLLCESGAPRYLVWVNLLWCGLIVWSTLATRQHVALDAYGGALLGGAGAWLSLLRRRLAPSAV</sequence>
<proteinExistence type="predicted"/>
<evidence type="ECO:0000313" key="6">
    <source>
        <dbReference type="Proteomes" id="UP000623509"/>
    </source>
</evidence>
<evidence type="ECO:0000313" key="4">
    <source>
        <dbReference type="EMBL" id="PAS93861.1"/>
    </source>
</evidence>
<name>A0A272EUS1_9RHOO</name>
<dbReference type="Gene3D" id="1.20.144.10">
    <property type="entry name" value="Phosphatidic acid phosphatase type 2/haloperoxidase"/>
    <property type="match status" value="1"/>
</dbReference>
<feature type="transmembrane region" description="Helical" evidence="1">
    <location>
        <begin position="125"/>
        <end position="145"/>
    </location>
</feature>
<feature type="domain" description="Phosphatidic acid phosphatase type 2/haloperoxidase" evidence="2">
    <location>
        <begin position="119"/>
        <end position="199"/>
    </location>
</feature>
<evidence type="ECO:0000313" key="5">
    <source>
        <dbReference type="Proteomes" id="UP000216107"/>
    </source>
</evidence>
<keyword evidence="1" id="KW-0812">Transmembrane</keyword>
<accession>A0A272EUS1</accession>
<organism evidence="4 5">
    <name type="scientific">Candidatus Dactylopiibacterium carminicum</name>
    <dbReference type="NCBI Taxonomy" id="857335"/>
    <lineage>
        <taxon>Bacteria</taxon>
        <taxon>Pseudomonadati</taxon>
        <taxon>Pseudomonadota</taxon>
        <taxon>Betaproteobacteria</taxon>
        <taxon>Rhodocyclales</taxon>
        <taxon>Rhodocyclaceae</taxon>
        <taxon>Candidatus Dactylopiibacterium</taxon>
    </lineage>
</organism>
<keyword evidence="1" id="KW-1133">Transmembrane helix</keyword>
<dbReference type="AlphaFoldDB" id="A0A272EUS1"/>
<gene>
    <name evidence="3" type="ORF">BGI27_02760</name>
    <name evidence="4" type="ORF">CGU29_06365</name>
</gene>
<evidence type="ECO:0000259" key="2">
    <source>
        <dbReference type="Pfam" id="PF01569"/>
    </source>
</evidence>
<reference evidence="3 6" key="1">
    <citation type="submission" date="2016-08" db="EMBL/GenBank/DDBJ databases">
        <title>Candidatus Dactylopiibacterium carminicum genome sequence.</title>
        <authorList>
            <person name="Ramirez-Puebla S.T."/>
            <person name="Ormeno-Orrillo E."/>
            <person name="Vera-Ponce De Leon A."/>
            <person name="Luis L."/>
            <person name="Sanchez-Flores A."/>
            <person name="Monica R."/>
            <person name="Martinez-Romero E."/>
        </authorList>
    </citation>
    <scope>NUCLEOTIDE SEQUENCE [LARGE SCALE GENOMIC DNA]</scope>
    <source>
        <strain evidence="3">END1</strain>
    </source>
</reference>
<feature type="transmembrane region" description="Helical" evidence="1">
    <location>
        <begin position="12"/>
        <end position="30"/>
    </location>
</feature>
<keyword evidence="6" id="KW-1185">Reference proteome</keyword>
<feature type="transmembrane region" description="Helical" evidence="1">
    <location>
        <begin position="50"/>
        <end position="74"/>
    </location>
</feature>
<dbReference type="EMBL" id="NMRN01000012">
    <property type="protein sequence ID" value="PAS93861.1"/>
    <property type="molecule type" value="Genomic_DNA"/>
</dbReference>
<protein>
    <submittedName>
        <fullName evidence="4">PA-phosphatase</fullName>
    </submittedName>
</protein>
<dbReference type="Proteomes" id="UP000623509">
    <property type="component" value="Unassembled WGS sequence"/>
</dbReference>
<feature type="transmembrane region" description="Helical" evidence="1">
    <location>
        <begin position="86"/>
        <end position="105"/>
    </location>
</feature>
<dbReference type="Proteomes" id="UP000216107">
    <property type="component" value="Unassembled WGS sequence"/>
</dbReference>
<keyword evidence="1" id="KW-0472">Membrane</keyword>
<feature type="transmembrane region" description="Helical" evidence="1">
    <location>
        <begin position="157"/>
        <end position="174"/>
    </location>
</feature>
<dbReference type="Pfam" id="PF01569">
    <property type="entry name" value="PAP2"/>
    <property type="match status" value="1"/>
</dbReference>
<dbReference type="InterPro" id="IPR000326">
    <property type="entry name" value="PAP2/HPO"/>
</dbReference>
<evidence type="ECO:0000313" key="3">
    <source>
        <dbReference type="EMBL" id="KAF7600396.1"/>
    </source>
</evidence>
<reference evidence="4 5" key="2">
    <citation type="submission" date="2017-07" db="EMBL/GenBank/DDBJ databases">
        <title>Candidatus Dactylopiibacterium carminicum, a nitrogen-fixing symbiont of the cochineal insect Dactylopius coccus and Dactylopius opuntiae (Hemiptera: Coccoidea: Dactylopiidae).</title>
        <authorList>
            <person name="Vera A."/>
        </authorList>
    </citation>
    <scope>NUCLEOTIDE SEQUENCE [LARGE SCALE GENOMIC DNA]</scope>
    <source>
        <strain evidence="4 5">NFDCM</strain>
    </source>
</reference>
<comment type="caution">
    <text evidence="4">The sequence shown here is derived from an EMBL/GenBank/DDBJ whole genome shotgun (WGS) entry which is preliminary data.</text>
</comment>
<dbReference type="EMBL" id="MDUX01000006">
    <property type="protein sequence ID" value="KAF7600396.1"/>
    <property type="molecule type" value="Genomic_DNA"/>
</dbReference>
<evidence type="ECO:0000256" key="1">
    <source>
        <dbReference type="SAM" id="Phobius"/>
    </source>
</evidence>
<dbReference type="OrthoDB" id="5801498at2"/>